<feature type="transmembrane region" description="Helical" evidence="1">
    <location>
        <begin position="51"/>
        <end position="76"/>
    </location>
</feature>
<dbReference type="EMBL" id="KK208947">
    <property type="protein sequence ID" value="EZF68738.1"/>
    <property type="molecule type" value="Genomic_DNA"/>
</dbReference>
<gene>
    <name evidence="2" type="ORF">H105_08756</name>
</gene>
<evidence type="ECO:0000313" key="2">
    <source>
        <dbReference type="EMBL" id="EZF68738.1"/>
    </source>
</evidence>
<protein>
    <submittedName>
        <fullName evidence="2">Uncharacterized protein</fullName>
    </submittedName>
</protein>
<dbReference type="Proteomes" id="UP000023623">
    <property type="component" value="Unassembled WGS sequence"/>
</dbReference>
<keyword evidence="1" id="KW-1133">Transmembrane helix</keyword>
<reference evidence="2 3" key="1">
    <citation type="submission" date="2014-02" db="EMBL/GenBank/DDBJ databases">
        <title>The Genome Sequence of Trichophyton rubrum (morphotype soudanense) CBS 452.61.</title>
        <authorList>
            <consortium name="The Broad Institute Genomics Platform"/>
            <person name="Cuomo C.A."/>
            <person name="White T.C."/>
            <person name="Graser Y."/>
            <person name="Martinez-Rossi N."/>
            <person name="Heitman J."/>
            <person name="Young S.K."/>
            <person name="Zeng Q."/>
            <person name="Gargeya S."/>
            <person name="Abouelleil A."/>
            <person name="Alvarado L."/>
            <person name="Chapman S.B."/>
            <person name="Gainer-Dewar J."/>
            <person name="Goldberg J."/>
            <person name="Griggs A."/>
            <person name="Gujja S."/>
            <person name="Hansen M."/>
            <person name="Howarth C."/>
            <person name="Imamovic A."/>
            <person name="Larimer J."/>
            <person name="Martinez D."/>
            <person name="Murphy C."/>
            <person name="Pearson M.D."/>
            <person name="Persinoti G."/>
            <person name="Poon T."/>
            <person name="Priest M."/>
            <person name="Roberts A.D."/>
            <person name="Saif S."/>
            <person name="Shea T.D."/>
            <person name="Sykes S.N."/>
            <person name="Wortman J."/>
            <person name="Nusbaum C."/>
            <person name="Birren B."/>
        </authorList>
    </citation>
    <scope>NUCLEOTIDE SEQUENCE [LARGE SCALE GENOMIC DNA]</scope>
    <source>
        <strain evidence="2 3">CBS 452.61</strain>
    </source>
</reference>
<evidence type="ECO:0000313" key="3">
    <source>
        <dbReference type="Proteomes" id="UP000023623"/>
    </source>
</evidence>
<organism evidence="2 3">
    <name type="scientific">Trichophyton soudanense CBS 452.61</name>
    <dbReference type="NCBI Taxonomy" id="1215331"/>
    <lineage>
        <taxon>Eukaryota</taxon>
        <taxon>Fungi</taxon>
        <taxon>Dikarya</taxon>
        <taxon>Ascomycota</taxon>
        <taxon>Pezizomycotina</taxon>
        <taxon>Eurotiomycetes</taxon>
        <taxon>Eurotiomycetidae</taxon>
        <taxon>Onygenales</taxon>
        <taxon>Arthrodermataceae</taxon>
        <taxon>Trichophyton</taxon>
    </lineage>
</organism>
<dbReference type="AlphaFoldDB" id="A0A022XEE3"/>
<sequence length="108" mass="12388">MTPLVMLLLVWKSFILTSWPGKFGVFFFCFSSIKRSYTLCPPSKLPGALSLLPPNSLMLSALPFFFFFSSLIFFYMHFSSLLDTTLLHLVIPQRPLFTRSIPSFHDSI</sequence>
<keyword evidence="1" id="KW-0812">Transmembrane</keyword>
<feature type="transmembrane region" description="Helical" evidence="1">
    <location>
        <begin position="6"/>
        <end position="30"/>
    </location>
</feature>
<accession>A0A022XEE3</accession>
<proteinExistence type="predicted"/>
<name>A0A022XEE3_TRISD</name>
<keyword evidence="1" id="KW-0472">Membrane</keyword>
<keyword evidence="3" id="KW-1185">Reference proteome</keyword>
<evidence type="ECO:0000256" key="1">
    <source>
        <dbReference type="SAM" id="Phobius"/>
    </source>
</evidence>
<dbReference type="HOGENOM" id="CLU_2198890_0_0_1"/>